<protein>
    <submittedName>
        <fullName evidence="2">Uncharacterized protein</fullName>
    </submittedName>
</protein>
<gene>
    <name evidence="2" type="ORF">DVH24_030780</name>
</gene>
<dbReference type="EMBL" id="RDQH01000343">
    <property type="protein sequence ID" value="RXH68447.1"/>
    <property type="molecule type" value="Genomic_DNA"/>
</dbReference>
<organism evidence="2 3">
    <name type="scientific">Malus domestica</name>
    <name type="common">Apple</name>
    <name type="synonym">Pyrus malus</name>
    <dbReference type="NCBI Taxonomy" id="3750"/>
    <lineage>
        <taxon>Eukaryota</taxon>
        <taxon>Viridiplantae</taxon>
        <taxon>Streptophyta</taxon>
        <taxon>Embryophyta</taxon>
        <taxon>Tracheophyta</taxon>
        <taxon>Spermatophyta</taxon>
        <taxon>Magnoliopsida</taxon>
        <taxon>eudicotyledons</taxon>
        <taxon>Gunneridae</taxon>
        <taxon>Pentapetalae</taxon>
        <taxon>rosids</taxon>
        <taxon>fabids</taxon>
        <taxon>Rosales</taxon>
        <taxon>Rosaceae</taxon>
        <taxon>Amygdaloideae</taxon>
        <taxon>Maleae</taxon>
        <taxon>Malus</taxon>
    </lineage>
</organism>
<feature type="region of interest" description="Disordered" evidence="1">
    <location>
        <begin position="1"/>
        <end position="20"/>
    </location>
</feature>
<evidence type="ECO:0000256" key="1">
    <source>
        <dbReference type="SAM" id="MobiDB-lite"/>
    </source>
</evidence>
<accession>A0A498HGJ0</accession>
<comment type="caution">
    <text evidence="2">The sequence shown here is derived from an EMBL/GenBank/DDBJ whole genome shotgun (WGS) entry which is preliminary data.</text>
</comment>
<name>A0A498HGJ0_MALDO</name>
<proteinExistence type="predicted"/>
<evidence type="ECO:0000313" key="3">
    <source>
        <dbReference type="Proteomes" id="UP000290289"/>
    </source>
</evidence>
<feature type="region of interest" description="Disordered" evidence="1">
    <location>
        <begin position="87"/>
        <end position="107"/>
    </location>
</feature>
<feature type="compositionally biased region" description="Pro residues" evidence="1">
    <location>
        <begin position="1"/>
        <end position="19"/>
    </location>
</feature>
<keyword evidence="3" id="KW-1185">Reference proteome</keyword>
<reference evidence="2 3" key="1">
    <citation type="submission" date="2018-10" db="EMBL/GenBank/DDBJ databases">
        <title>A high-quality apple genome assembly.</title>
        <authorList>
            <person name="Hu J."/>
        </authorList>
    </citation>
    <scope>NUCLEOTIDE SEQUENCE [LARGE SCALE GENOMIC DNA]</scope>
    <source>
        <strain evidence="3">cv. HFTH1</strain>
        <tissue evidence="2">Young leaf</tissue>
    </source>
</reference>
<dbReference type="AlphaFoldDB" id="A0A498HGJ0"/>
<evidence type="ECO:0000313" key="2">
    <source>
        <dbReference type="EMBL" id="RXH68447.1"/>
    </source>
</evidence>
<dbReference type="Proteomes" id="UP000290289">
    <property type="component" value="Chromosome 17"/>
</dbReference>
<sequence>MPRPNPNTSPTLHPNPLPIIPQSRHFSLSISTPREKPQPVKGFEFHVKRRRIGARSWAALLAKEILFTEAASGFDLQLIMPDQTLAEGGRNQRARTSFVGSEGSDGVGVMERITDSSKEELVVVEEIFTPQIQGKRDPKTP</sequence>